<evidence type="ECO:0000313" key="2">
    <source>
        <dbReference type="Proteomes" id="UP001239111"/>
    </source>
</evidence>
<reference evidence="1" key="1">
    <citation type="submission" date="2023-04" db="EMBL/GenBank/DDBJ databases">
        <title>A chromosome-level genome assembly of the parasitoid wasp Eretmocerus hayati.</title>
        <authorList>
            <person name="Zhong Y."/>
            <person name="Liu S."/>
            <person name="Liu Y."/>
        </authorList>
    </citation>
    <scope>NUCLEOTIDE SEQUENCE</scope>
    <source>
        <strain evidence="1">ZJU_SS_LIU_2023</strain>
    </source>
</reference>
<keyword evidence="2" id="KW-1185">Reference proteome</keyword>
<dbReference type="EMBL" id="CM056741">
    <property type="protein sequence ID" value="KAJ8682988.1"/>
    <property type="molecule type" value="Genomic_DNA"/>
</dbReference>
<comment type="caution">
    <text evidence="1">The sequence shown here is derived from an EMBL/GenBank/DDBJ whole genome shotgun (WGS) entry which is preliminary data.</text>
</comment>
<evidence type="ECO:0000313" key="1">
    <source>
        <dbReference type="EMBL" id="KAJ8682988.1"/>
    </source>
</evidence>
<name>A0ACC2PHP4_9HYME</name>
<accession>A0ACC2PHP4</accession>
<protein>
    <submittedName>
        <fullName evidence="1">Uncharacterized protein</fullName>
    </submittedName>
</protein>
<organism evidence="1 2">
    <name type="scientific">Eretmocerus hayati</name>
    <dbReference type="NCBI Taxonomy" id="131215"/>
    <lineage>
        <taxon>Eukaryota</taxon>
        <taxon>Metazoa</taxon>
        <taxon>Ecdysozoa</taxon>
        <taxon>Arthropoda</taxon>
        <taxon>Hexapoda</taxon>
        <taxon>Insecta</taxon>
        <taxon>Pterygota</taxon>
        <taxon>Neoptera</taxon>
        <taxon>Endopterygota</taxon>
        <taxon>Hymenoptera</taxon>
        <taxon>Apocrita</taxon>
        <taxon>Proctotrupomorpha</taxon>
        <taxon>Chalcidoidea</taxon>
        <taxon>Aphelinidae</taxon>
        <taxon>Aphelininae</taxon>
        <taxon>Eretmocerus</taxon>
    </lineage>
</organism>
<sequence length="997" mass="113015">MVRIKSWLELFIDPLATFILGGNMDHKEVGRLKWAILHGQKHIVESILERNTAVDCLHDSSDSDLRPPLHAAVYFGDPEIVQKLLDRGVSPNAFNGLYETALMLAAKFGKYDIVDRLLSHGNLINCVNDEDFAHVHIACMRDRVDVVKKLTREKSNINFAVSSQSLRWAGYTPLHFAAEFHSVRTVEFLLSIGANIIIKNSNQLTALHLADMVRNERIIDLILEAHRKVAHNPANREGLSHFHIACTRNNPEIVKCFMKNGVALNGSVDETSLIWSYYTAIDFAIYYYCIDNVKLLLSEGGREKFPSNGCVDRIRNAHASANVELINLILQRDKLTSNGRIKKIPSLHSACINDDVDTIKNLTAKAVGKLNIAMWQGSTPLHLAIERGDDAIIKYLLDSGADYNMKNSDGKTSLHLAYELELKPIVKLIFSDLDRIKQNHSDYDEFSYLHIACATDECKAVAHFIKLGVNKDAQVSMDSKIFPGYTALHFAVKFRSMKVISVLLSHGACISFLDKDNESAFDIAIHEEDEVYRDYYTLEILKELLLRQSEHNFTSFNDRGFSLLHVLSADPTDQTKAMNDFISKHSSDVNKVIDKVDTWWDGFTPLHFAMATGHSNNAKLLMERGADFFSNASNGDLPFHLILDCEGYPDRAFFLPEIPNAPVDFAKMQHNPVGTKGYSLFHIACSMGNVKWAKYFLDHGVDPNLRATVFCHDFYAETPLHTALRNQGGSKLEIVKLLLESGANATAQDDHLATPMHYMVINAEPEIIDLLISHGADVNSRDAALGTPLLEICKSLFLFKESEPRALIVSLLNYGADINLRDESDHSPLSLLGDYYKVEKFAPSVQVLIEHMMKLRRIGLKVSKSNKKASRKLLDKCSDNFQSKFPTFKKECAREVKQLQNIRTGIYNMTMNEILLKDLNQWPVTSANDEIQLVVDLESFQKLFPIYGPMLKMQMKMRQVRRELFEKSLKVLMCLMRNWVARMHRTHLTISFQYRFE</sequence>
<proteinExistence type="predicted"/>
<dbReference type="Proteomes" id="UP001239111">
    <property type="component" value="Chromosome 1"/>
</dbReference>
<gene>
    <name evidence="1" type="ORF">QAD02_018780</name>
</gene>